<gene>
    <name evidence="2" type="ORF">Slati_0906700</name>
</gene>
<evidence type="ECO:0000256" key="1">
    <source>
        <dbReference type="SAM" id="MobiDB-lite"/>
    </source>
</evidence>
<reference evidence="2" key="1">
    <citation type="submission" date="2020-06" db="EMBL/GenBank/DDBJ databases">
        <authorList>
            <person name="Li T."/>
            <person name="Hu X."/>
            <person name="Zhang T."/>
            <person name="Song X."/>
            <person name="Zhang H."/>
            <person name="Dai N."/>
            <person name="Sheng W."/>
            <person name="Hou X."/>
            <person name="Wei L."/>
        </authorList>
    </citation>
    <scope>NUCLEOTIDE SEQUENCE</scope>
    <source>
        <strain evidence="2">KEN1</strain>
        <tissue evidence="2">Leaf</tissue>
    </source>
</reference>
<feature type="region of interest" description="Disordered" evidence="1">
    <location>
        <begin position="1"/>
        <end position="32"/>
    </location>
</feature>
<protein>
    <submittedName>
        <fullName evidence="2">Uncharacterized protein</fullName>
    </submittedName>
</protein>
<reference evidence="2" key="2">
    <citation type="journal article" date="2024" name="Plant">
        <title>Genomic evolution and insights into agronomic trait innovations of Sesamum species.</title>
        <authorList>
            <person name="Miao H."/>
            <person name="Wang L."/>
            <person name="Qu L."/>
            <person name="Liu H."/>
            <person name="Sun Y."/>
            <person name="Le M."/>
            <person name="Wang Q."/>
            <person name="Wei S."/>
            <person name="Zheng Y."/>
            <person name="Lin W."/>
            <person name="Duan Y."/>
            <person name="Cao H."/>
            <person name="Xiong S."/>
            <person name="Wang X."/>
            <person name="Wei L."/>
            <person name="Li C."/>
            <person name="Ma Q."/>
            <person name="Ju M."/>
            <person name="Zhao R."/>
            <person name="Li G."/>
            <person name="Mu C."/>
            <person name="Tian Q."/>
            <person name="Mei H."/>
            <person name="Zhang T."/>
            <person name="Gao T."/>
            <person name="Zhang H."/>
        </authorList>
    </citation>
    <scope>NUCLEOTIDE SEQUENCE</scope>
    <source>
        <strain evidence="2">KEN1</strain>
    </source>
</reference>
<feature type="compositionally biased region" description="Acidic residues" evidence="1">
    <location>
        <begin position="1"/>
        <end position="11"/>
    </location>
</feature>
<comment type="caution">
    <text evidence="2">The sequence shown here is derived from an EMBL/GenBank/DDBJ whole genome shotgun (WGS) entry which is preliminary data.</text>
</comment>
<sequence length="76" mass="8273">MGENPPDEDPSEATSKRAGFQSIGPSSGQRRSLRQAVASFRRLIDEEEEEVWGNEGVAYSLGEEEKVIMDLVGGCS</sequence>
<evidence type="ECO:0000313" key="2">
    <source>
        <dbReference type="EMBL" id="KAL0455675.1"/>
    </source>
</evidence>
<dbReference type="EMBL" id="JACGWN010000003">
    <property type="protein sequence ID" value="KAL0455675.1"/>
    <property type="molecule type" value="Genomic_DNA"/>
</dbReference>
<dbReference type="AlphaFoldDB" id="A0AAW2XPZ8"/>
<proteinExistence type="predicted"/>
<name>A0AAW2XPZ8_9LAMI</name>
<organism evidence="2">
    <name type="scientific">Sesamum latifolium</name>
    <dbReference type="NCBI Taxonomy" id="2727402"/>
    <lineage>
        <taxon>Eukaryota</taxon>
        <taxon>Viridiplantae</taxon>
        <taxon>Streptophyta</taxon>
        <taxon>Embryophyta</taxon>
        <taxon>Tracheophyta</taxon>
        <taxon>Spermatophyta</taxon>
        <taxon>Magnoliopsida</taxon>
        <taxon>eudicotyledons</taxon>
        <taxon>Gunneridae</taxon>
        <taxon>Pentapetalae</taxon>
        <taxon>asterids</taxon>
        <taxon>lamiids</taxon>
        <taxon>Lamiales</taxon>
        <taxon>Pedaliaceae</taxon>
        <taxon>Sesamum</taxon>
    </lineage>
</organism>
<accession>A0AAW2XPZ8</accession>